<sequence>MNISSRILLLTALAAVSVEANCAETAPNKNQNNPLKLQRIIDQSTQGKATSCLIFNDEMSDIQNQNILKKYLALKDSKGKDFSSFSPFISERKLCLSGLNFGENYSLTIKKGIEGFYTKTTDKDLSVKFKTADAQSSVSFTNGLVLPMNNSDSISISSINMQSFKLSVFRIATSDVPRASLFTLLDNRLDKWQVNSLIDNYGEFIQSKVYKLPNKKNEKLTTTVNIKDFKKNLNDGLFVLVITADDKNDGNSIYELAPDYESLALSKLLFITDIGATAYKGALGLDIAVRALKDAKPKKGAKVELLSSGNEVLGETTTDADGYAHFDEKLLSGNNSREASAVLITDGNDTFPLDLRSENLYLEDAATDNEYADDNDRNINSRLLKQTNYRIYAFTQRSLLRPGEKVYYQAHVRNEDLSAAPLKALKLTVYKPDYTVLKEVTLDKPLAGVFDYEFTLSDNAQLGEYRLELGYDKNQVLSSTKFTVAAFKPSSINAQFISDKKILKDGDGIEIESKFNYGSYASDLNVDGHYLVKPDNHPVEKFKDYYFGLNEEVVSDHVKNLTIDSGKTSKKGRFTVIPSVAFAKYPQMLEMNLNIMAPASDMYYMNHEYKYVFKTPMLGVQKLKNNGDKTEFNVVMCNQDGTVLDGQAKYIIKKRNISYQYIFENNSWKFLKNEYRTPVTSGDLKVQSDYKKNNITADLKDGAYVLEITDDKTGFNTSYNFYVGSYNNFEPNTPDRFVLTSDKEIYKTGDTAVLSFESEFDGYADLVLGNNGNNRISHYEIKKGLNEIKVKIDENLRFGTYALLTTFSAMDNPYKTAARAVGLNYISVDATKAELEITTSLAQAVNNSEPQIKPNSKLHFEVMVNSKDKSALEDDTYITATLVDNGILAINKHKVPNLIKALAGKESLKTTIVDMYGHIIREIKGDGQGYGDDMMAGESAAALSNIKDNLLSLYTRAVKVKNGKAEVDFELPAISTTATLMLTAYNSHKVGSTSIEVPVKDKAVTTLNAPYYLHDGDSLNAVLGVDNLACDKSDFSFEVKCSGSVKCDAKSNLTAQKQSKDRADIALEANTVGDGFVEYKVKSQDYSFENKKTITVVDRSFDINENRIVSIPAKTEQEIKLVQNFENGTPAEIILGALPMADKEKLVKSLDFKYKHSFFDEVSKGIILLNTLKEMKDKDSNEYRDYQRYLSDIIDYVQSHISMQGYVNISFYNYEASKYAAVYAAMFLYDAYKDGFDVSNATLEYLEKALARNLNDDNETVAALAMKLAASQGVNVNTSLTYRFDHNDIRSINALCNYAAAFGLYGDKRRQNEALDRAIKNLNEALTLKQNYLSAQNFKKQKELLDLIRAYQPFYINTVSFDVLTLLKEKLNADENSDVAALLEKLNAQILKDAYLDNQSKAVLCELSEKYGQNTTKLNAKVENGTLKIQNKTDKAAVASVSVTGKVAGEIVNPDTLSMQIMYFDRNGNPLNRDSKLKVNDDVIVLVSAKSTQASDSKAYVNLKLPADMMFLRALSSNEVKKAYTFLQKYSLTENYQLETALSDTSYNVSGALNGKPLTFAFIMKAAYKGQSAPLMSRLSQKTVSVKQYYYTDPVSFRITDENDSAANTTPKAAAK</sequence>
<feature type="chain" id="PRO_5024986071" evidence="2">
    <location>
        <begin position="23"/>
        <end position="1616"/>
    </location>
</feature>
<dbReference type="Gene3D" id="2.60.40.1930">
    <property type="match status" value="1"/>
</dbReference>
<dbReference type="PANTHER" id="PTHR40094">
    <property type="entry name" value="ALPHA-2-MACROGLOBULIN HOMOLOG"/>
    <property type="match status" value="1"/>
</dbReference>
<dbReference type="GO" id="GO:0004866">
    <property type="term" value="F:endopeptidase inhibitor activity"/>
    <property type="evidence" value="ECO:0007669"/>
    <property type="project" value="InterPro"/>
</dbReference>
<keyword evidence="2" id="KW-0732">Signal</keyword>
<evidence type="ECO:0000313" key="6">
    <source>
        <dbReference type="Proteomes" id="UP000243374"/>
    </source>
</evidence>
<evidence type="ECO:0000259" key="3">
    <source>
        <dbReference type="SMART" id="SM01359"/>
    </source>
</evidence>
<dbReference type="Pfam" id="PF21142">
    <property type="entry name" value="A2M_bMG2"/>
    <property type="match status" value="1"/>
</dbReference>
<dbReference type="InterPro" id="IPR041462">
    <property type="entry name" value="Bact_A2M_MG6"/>
</dbReference>
<dbReference type="Pfam" id="PF01835">
    <property type="entry name" value="MG2"/>
    <property type="match status" value="1"/>
</dbReference>
<dbReference type="Pfam" id="PF17972">
    <property type="entry name" value="bMG5"/>
    <property type="match status" value="1"/>
</dbReference>
<reference evidence="5 6" key="1">
    <citation type="submission" date="2016-10" db="EMBL/GenBank/DDBJ databases">
        <authorList>
            <person name="Varghese N."/>
            <person name="Submissions S."/>
        </authorList>
    </citation>
    <scope>NUCLEOTIDE SEQUENCE [LARGE SCALE GENOMIC DNA]</scope>
    <source>
        <strain evidence="5 6">22B</strain>
    </source>
</reference>
<keyword evidence="6" id="KW-1185">Reference proteome</keyword>
<dbReference type="Pfam" id="PF07703">
    <property type="entry name" value="A2M_BRD"/>
    <property type="match status" value="1"/>
</dbReference>
<evidence type="ECO:0000256" key="2">
    <source>
        <dbReference type="SAM" id="SignalP"/>
    </source>
</evidence>
<dbReference type="InterPro" id="IPR051802">
    <property type="entry name" value="YfhM-like"/>
</dbReference>
<evidence type="ECO:0000256" key="1">
    <source>
        <dbReference type="ARBA" id="ARBA00010556"/>
    </source>
</evidence>
<evidence type="ECO:0000259" key="4">
    <source>
        <dbReference type="SMART" id="SM01360"/>
    </source>
</evidence>
<dbReference type="Proteomes" id="UP000243374">
    <property type="component" value="Unassembled WGS sequence"/>
</dbReference>
<feature type="domain" description="Alpha-2-macroglobulin bait region" evidence="3">
    <location>
        <begin position="737"/>
        <end position="890"/>
    </location>
</feature>
<dbReference type="Pfam" id="PF11974">
    <property type="entry name" value="bMG3"/>
    <property type="match status" value="1"/>
</dbReference>
<evidence type="ECO:0000313" key="5">
    <source>
        <dbReference type="EMBL" id="SFJ81529.1"/>
    </source>
</evidence>
<dbReference type="OrthoDB" id="9767116at2"/>
<dbReference type="InterPro" id="IPR021868">
    <property type="entry name" value="Alpha_2_Macroglob_MG3"/>
</dbReference>
<organism evidence="5 6">
    <name type="scientific">Succinivibrio dextrinosolvens</name>
    <dbReference type="NCBI Taxonomy" id="83771"/>
    <lineage>
        <taxon>Bacteria</taxon>
        <taxon>Pseudomonadati</taxon>
        <taxon>Pseudomonadota</taxon>
        <taxon>Gammaproteobacteria</taxon>
        <taxon>Aeromonadales</taxon>
        <taxon>Succinivibrionaceae</taxon>
        <taxon>Succinivibrio</taxon>
    </lineage>
</organism>
<dbReference type="SMART" id="SM01359">
    <property type="entry name" value="A2M_N_2"/>
    <property type="match status" value="1"/>
</dbReference>
<dbReference type="InterPro" id="IPR049120">
    <property type="entry name" value="A2M_bMG2"/>
</dbReference>
<dbReference type="PANTHER" id="PTHR40094:SF1">
    <property type="entry name" value="UBIQUITIN DOMAIN-CONTAINING PROTEIN"/>
    <property type="match status" value="1"/>
</dbReference>
<feature type="domain" description="Alpha-2-macroglobulin" evidence="4">
    <location>
        <begin position="952"/>
        <end position="1039"/>
    </location>
</feature>
<dbReference type="RefSeq" id="WP_074838616.1">
    <property type="nucleotide sequence ID" value="NZ_CP047056.1"/>
</dbReference>
<protein>
    <submittedName>
        <fullName evidence="5">Uncharacterized conserved protein YfaS, alpha-2-macroglobulin family</fullName>
    </submittedName>
</protein>
<dbReference type="Pfam" id="PF17962">
    <property type="entry name" value="bMG6"/>
    <property type="match status" value="1"/>
</dbReference>
<dbReference type="EMBL" id="FOSF01000003">
    <property type="protein sequence ID" value="SFJ81529.1"/>
    <property type="molecule type" value="Genomic_DNA"/>
</dbReference>
<dbReference type="InterPro" id="IPR041203">
    <property type="entry name" value="Bact_A2M_MG5"/>
</dbReference>
<feature type="signal peptide" evidence="2">
    <location>
        <begin position="1"/>
        <end position="22"/>
    </location>
</feature>
<dbReference type="InterPro" id="IPR002890">
    <property type="entry name" value="MG2"/>
</dbReference>
<dbReference type="InterPro" id="IPR001599">
    <property type="entry name" value="Macroglobln_a2"/>
</dbReference>
<comment type="similarity">
    <text evidence="1">Belongs to the protease inhibitor I39 (alpha-2-macroglobulin) family. Bacterial alpha-2-macroglobulin subfamily.</text>
</comment>
<gene>
    <name evidence="5" type="ORF">SAMN04487865_100328</name>
</gene>
<accession>A0A662Z8Q2</accession>
<proteinExistence type="inferred from homology"/>
<name>A0A662Z8Q2_9GAMM</name>
<dbReference type="SMART" id="SM01360">
    <property type="entry name" value="A2M"/>
    <property type="match status" value="1"/>
</dbReference>
<dbReference type="InterPro" id="IPR011625">
    <property type="entry name" value="A2M_N_BRD"/>
</dbReference>